<evidence type="ECO:0008006" key="4">
    <source>
        <dbReference type="Google" id="ProtNLM"/>
    </source>
</evidence>
<keyword evidence="1" id="KW-0812">Transmembrane</keyword>
<evidence type="ECO:0000256" key="1">
    <source>
        <dbReference type="SAM" id="Phobius"/>
    </source>
</evidence>
<feature type="transmembrane region" description="Helical" evidence="1">
    <location>
        <begin position="68"/>
        <end position="88"/>
    </location>
</feature>
<dbReference type="Proteomes" id="UP000832011">
    <property type="component" value="Chromosome"/>
</dbReference>
<evidence type="ECO:0000313" key="3">
    <source>
        <dbReference type="Proteomes" id="UP000832011"/>
    </source>
</evidence>
<proteinExistence type="predicted"/>
<organism evidence="2 3">
    <name type="scientific">Vitreoscilla massiliensis</name>
    <dbReference type="NCBI Taxonomy" id="1689272"/>
    <lineage>
        <taxon>Bacteria</taxon>
        <taxon>Pseudomonadati</taxon>
        <taxon>Pseudomonadota</taxon>
        <taxon>Betaproteobacteria</taxon>
        <taxon>Neisseriales</taxon>
        <taxon>Neisseriaceae</taxon>
        <taxon>Vitreoscilla</taxon>
    </lineage>
</organism>
<keyword evidence="1" id="KW-0472">Membrane</keyword>
<name>A0ABY4E1E1_9NEIS</name>
<gene>
    <name evidence="2" type="ORF">LVJ82_14200</name>
</gene>
<accession>A0ABY4E1E1</accession>
<keyword evidence="3" id="KW-1185">Reference proteome</keyword>
<reference evidence="2 3" key="1">
    <citation type="journal article" date="2022" name="Res Sq">
        <title>Evolution of multicellular longitudinally dividing oral cavity symbionts (Neisseriaceae).</title>
        <authorList>
            <person name="Nyongesa S."/>
            <person name="Weber P."/>
            <person name="Bernet E."/>
            <person name="Pullido F."/>
            <person name="Nieckarz M."/>
            <person name="Delaby M."/>
            <person name="Nieves C."/>
            <person name="Viehboeck T."/>
            <person name="Krause N."/>
            <person name="Rivera-Millot A."/>
            <person name="Nakamura A."/>
            <person name="Vischer N."/>
            <person name="VanNieuwenhze M."/>
            <person name="Brun Y."/>
            <person name="Cava F."/>
            <person name="Bulgheresi S."/>
            <person name="Veyrier F."/>
        </authorList>
    </citation>
    <scope>NUCLEOTIDE SEQUENCE [LARGE SCALE GENOMIC DNA]</scope>
    <source>
        <strain evidence="2 3">SN4</strain>
    </source>
</reference>
<protein>
    <recommendedName>
        <fullName evidence="4">DUF5673 domain-containing protein</fullName>
    </recommendedName>
</protein>
<sequence>MKLDTDLLQPWLLQQGLSADELALFQDVSFDGTHFYHYDEALMAYAQVADYRIVCKPGWLQARKRRHIWGKVLLLVAIVLVPLLSSVLKEYVHADVAKTVFNLFRGILLIYIVWVLWQLFKKWRTLPDEHYELSLLDHNGNTKIFACAYREQVLLQLQTWLQSGDFVSHTGINTTTAKPQPAPTKPDR</sequence>
<keyword evidence="1" id="KW-1133">Transmembrane helix</keyword>
<evidence type="ECO:0000313" key="2">
    <source>
        <dbReference type="EMBL" id="UOO88605.1"/>
    </source>
</evidence>
<dbReference type="EMBL" id="CP091511">
    <property type="protein sequence ID" value="UOO88605.1"/>
    <property type="molecule type" value="Genomic_DNA"/>
</dbReference>
<dbReference type="RefSeq" id="WP_058357706.1">
    <property type="nucleotide sequence ID" value="NZ_CABKVG010000010.1"/>
</dbReference>
<feature type="transmembrane region" description="Helical" evidence="1">
    <location>
        <begin position="100"/>
        <end position="120"/>
    </location>
</feature>